<evidence type="ECO:0000256" key="4">
    <source>
        <dbReference type="ARBA" id="ARBA00022764"/>
    </source>
</evidence>
<dbReference type="PANTHER" id="PTHR36507:SF1">
    <property type="entry name" value="BLL1555 PROTEIN"/>
    <property type="match status" value="1"/>
</dbReference>
<dbReference type="InterPro" id="IPR002386">
    <property type="entry name" value="Amicyanin/Pseudoazurin"/>
</dbReference>
<keyword evidence="5" id="KW-0249">Electron transport</keyword>
<dbReference type="GO" id="GO:0005507">
    <property type="term" value="F:copper ion binding"/>
    <property type="evidence" value="ECO:0007669"/>
    <property type="project" value="InterPro"/>
</dbReference>
<keyword evidence="8" id="KW-0732">Signal</keyword>
<keyword evidence="4" id="KW-0574">Periplasm</keyword>
<dbReference type="PRINTS" id="PR00155">
    <property type="entry name" value="AMICYANIN"/>
</dbReference>
<feature type="binding site" evidence="7">
    <location>
        <position position="113"/>
    </location>
    <ligand>
        <name>Cu cation</name>
        <dbReference type="ChEBI" id="CHEBI:23378"/>
    </ligand>
</feature>
<dbReference type="PROSITE" id="PS51257">
    <property type="entry name" value="PROKAR_LIPOPROTEIN"/>
    <property type="match status" value="1"/>
</dbReference>
<accession>A0A6J4R5M5</accession>
<evidence type="ECO:0000256" key="5">
    <source>
        <dbReference type="ARBA" id="ARBA00022982"/>
    </source>
</evidence>
<feature type="binding site" evidence="7">
    <location>
        <position position="78"/>
    </location>
    <ligand>
        <name>Cu cation</name>
        <dbReference type="ChEBI" id="CHEBI:23378"/>
    </ligand>
</feature>
<dbReference type="PANTHER" id="PTHR36507">
    <property type="entry name" value="BLL1555 PROTEIN"/>
    <property type="match status" value="1"/>
</dbReference>
<evidence type="ECO:0000256" key="6">
    <source>
        <dbReference type="ARBA" id="ARBA00023008"/>
    </source>
</evidence>
<comment type="subcellular location">
    <subcellularLocation>
        <location evidence="1">Periplasm</location>
    </subcellularLocation>
</comment>
<feature type="signal peptide" evidence="8">
    <location>
        <begin position="1"/>
        <end position="16"/>
    </location>
</feature>
<keyword evidence="2" id="KW-0813">Transport</keyword>
<evidence type="ECO:0000256" key="7">
    <source>
        <dbReference type="PIRSR" id="PIRSR602386-1"/>
    </source>
</evidence>
<name>A0A6J4R5M5_9ACTN</name>
<feature type="binding site" evidence="7">
    <location>
        <position position="119"/>
    </location>
    <ligand>
        <name>Cu cation</name>
        <dbReference type="ChEBI" id="CHEBI:23378"/>
    </ligand>
</feature>
<feature type="binding site" evidence="7">
    <location>
        <position position="116"/>
    </location>
    <ligand>
        <name>Cu cation</name>
        <dbReference type="ChEBI" id="CHEBI:23378"/>
    </ligand>
</feature>
<dbReference type="Gene3D" id="2.60.40.420">
    <property type="entry name" value="Cupredoxins - blue copper proteins"/>
    <property type="match status" value="1"/>
</dbReference>
<dbReference type="SUPFAM" id="SSF49503">
    <property type="entry name" value="Cupredoxins"/>
    <property type="match status" value="1"/>
</dbReference>
<dbReference type="InterPro" id="IPR000923">
    <property type="entry name" value="BlueCu_1"/>
</dbReference>
<comment type="cofactor">
    <cofactor evidence="7">
        <name>Cu cation</name>
        <dbReference type="ChEBI" id="CHEBI:23378"/>
    </cofactor>
    <text evidence="7">Binds 1 copper ion per subunit.</text>
</comment>
<evidence type="ECO:0000256" key="8">
    <source>
        <dbReference type="SAM" id="SignalP"/>
    </source>
</evidence>
<gene>
    <name evidence="10" type="ORF">AVDCRST_MAG38-432</name>
</gene>
<dbReference type="InterPro" id="IPR052721">
    <property type="entry name" value="ET_Amicyanin"/>
</dbReference>
<feature type="domain" description="Blue (type 1) copper" evidence="9">
    <location>
        <begin position="45"/>
        <end position="125"/>
    </location>
</feature>
<evidence type="ECO:0000256" key="2">
    <source>
        <dbReference type="ARBA" id="ARBA00022448"/>
    </source>
</evidence>
<reference evidence="10" key="1">
    <citation type="submission" date="2020-02" db="EMBL/GenBank/DDBJ databases">
        <authorList>
            <person name="Meier V. D."/>
        </authorList>
    </citation>
    <scope>NUCLEOTIDE SEQUENCE</scope>
    <source>
        <strain evidence="10">AVDCRST_MAG38</strain>
    </source>
</reference>
<dbReference type="GO" id="GO:0009055">
    <property type="term" value="F:electron transfer activity"/>
    <property type="evidence" value="ECO:0007669"/>
    <property type="project" value="InterPro"/>
</dbReference>
<keyword evidence="3 7" id="KW-0479">Metal-binding</keyword>
<evidence type="ECO:0000259" key="9">
    <source>
        <dbReference type="Pfam" id="PF00127"/>
    </source>
</evidence>
<dbReference type="GO" id="GO:0042597">
    <property type="term" value="C:periplasmic space"/>
    <property type="evidence" value="ECO:0007669"/>
    <property type="project" value="UniProtKB-SubCell"/>
</dbReference>
<proteinExistence type="predicted"/>
<protein>
    <recommendedName>
        <fullName evidence="9">Blue (type 1) copper domain-containing protein</fullName>
    </recommendedName>
</protein>
<organism evidence="10">
    <name type="scientific">uncultured Solirubrobacteraceae bacterium</name>
    <dbReference type="NCBI Taxonomy" id="1162706"/>
    <lineage>
        <taxon>Bacteria</taxon>
        <taxon>Bacillati</taxon>
        <taxon>Actinomycetota</taxon>
        <taxon>Thermoleophilia</taxon>
        <taxon>Solirubrobacterales</taxon>
        <taxon>Solirubrobacteraceae</taxon>
        <taxon>environmental samples</taxon>
    </lineage>
</organism>
<evidence type="ECO:0000256" key="3">
    <source>
        <dbReference type="ARBA" id="ARBA00022723"/>
    </source>
</evidence>
<sequence length="126" mass="13179">MRRAAIVLALSCAAFAGGCGGSEETPSQSAETTPAPAEATVADGAVRVAMKDFKFVPEDVEVEAGQTITWVNEDTAQHDAVADEGEGPRSELFNQGESYSWTAETAGTIPYVCTVHPGMEGTITVR</sequence>
<evidence type="ECO:0000313" key="10">
    <source>
        <dbReference type="EMBL" id="CAA9463515.1"/>
    </source>
</evidence>
<dbReference type="AlphaFoldDB" id="A0A6J4R5M5"/>
<keyword evidence="6 7" id="KW-0186">Copper</keyword>
<evidence type="ECO:0000256" key="1">
    <source>
        <dbReference type="ARBA" id="ARBA00004418"/>
    </source>
</evidence>
<dbReference type="EMBL" id="CADCVJ010000025">
    <property type="protein sequence ID" value="CAA9463515.1"/>
    <property type="molecule type" value="Genomic_DNA"/>
</dbReference>
<dbReference type="Pfam" id="PF00127">
    <property type="entry name" value="Copper-bind"/>
    <property type="match status" value="1"/>
</dbReference>
<feature type="chain" id="PRO_5038905749" description="Blue (type 1) copper domain-containing protein" evidence="8">
    <location>
        <begin position="17"/>
        <end position="126"/>
    </location>
</feature>
<dbReference type="InterPro" id="IPR008972">
    <property type="entry name" value="Cupredoxin"/>
</dbReference>